<feature type="compositionally biased region" description="Polar residues" evidence="16">
    <location>
        <begin position="379"/>
        <end position="400"/>
    </location>
</feature>
<dbReference type="InterPro" id="IPR036388">
    <property type="entry name" value="WH-like_DNA-bd_sf"/>
</dbReference>
<feature type="region of interest" description="Disordered" evidence="16">
    <location>
        <begin position="272"/>
        <end position="419"/>
    </location>
</feature>
<feature type="compositionally biased region" description="Acidic residues" evidence="16">
    <location>
        <begin position="743"/>
        <end position="754"/>
    </location>
</feature>
<feature type="compositionally biased region" description="Acidic residues" evidence="16">
    <location>
        <begin position="671"/>
        <end position="691"/>
    </location>
</feature>
<dbReference type="Gene3D" id="1.10.10.10">
    <property type="entry name" value="Winged helix-like DNA-binding domain superfamily/Winged helix DNA-binding domain"/>
    <property type="match status" value="1"/>
</dbReference>
<dbReference type="GO" id="GO:0005886">
    <property type="term" value="C:plasma membrane"/>
    <property type="evidence" value="ECO:0007669"/>
    <property type="project" value="UniProtKB-SubCell"/>
</dbReference>
<evidence type="ECO:0000256" key="5">
    <source>
        <dbReference type="ARBA" id="ARBA00022692"/>
    </source>
</evidence>
<evidence type="ECO:0000256" key="10">
    <source>
        <dbReference type="ARBA" id="ARBA00023125"/>
    </source>
</evidence>
<dbReference type="GO" id="GO:0051301">
    <property type="term" value="P:cell division"/>
    <property type="evidence" value="ECO:0007669"/>
    <property type="project" value="UniProtKB-KW"/>
</dbReference>
<evidence type="ECO:0000256" key="8">
    <source>
        <dbReference type="ARBA" id="ARBA00022840"/>
    </source>
</evidence>
<feature type="compositionally biased region" description="Low complexity" evidence="16">
    <location>
        <begin position="401"/>
        <end position="412"/>
    </location>
</feature>
<dbReference type="GO" id="GO:0005524">
    <property type="term" value="F:ATP binding"/>
    <property type="evidence" value="ECO:0007669"/>
    <property type="project" value="UniProtKB-UniRule"/>
</dbReference>
<dbReference type="InterPro" id="IPR036390">
    <property type="entry name" value="WH_DNA-bd_sf"/>
</dbReference>
<evidence type="ECO:0000256" key="13">
    <source>
        <dbReference type="ARBA" id="ARBA00024784"/>
    </source>
</evidence>
<comment type="function">
    <text evidence="13">Essential cell division protein that coordinates cell division and chromosome segregation. The N-terminus is involved in assembly of the cell-division machinery. The C-terminus functions as a DNA motor that moves dsDNA in an ATP-dependent manner towards the dif recombination site, which is located within the replication terminus region. Translocation stops specifically at Xer-dif sites, where FtsK interacts with the Xer recombinase, allowing activation of chromosome unlinking by recombination. FtsK orienting polar sequences (KOPS) guide the direction of DNA translocation. FtsK can remove proteins from DNA as it translocates, but translocation stops specifically at XerCD-dif site, thereby preventing removal of XerC and XerD from dif.</text>
</comment>
<evidence type="ECO:0000256" key="15">
    <source>
        <dbReference type="PROSITE-ProRule" id="PRU00289"/>
    </source>
</evidence>
<feature type="transmembrane region" description="Helical" evidence="17">
    <location>
        <begin position="82"/>
        <end position="101"/>
    </location>
</feature>
<dbReference type="Gene3D" id="3.40.50.300">
    <property type="entry name" value="P-loop containing nucleotide triphosphate hydrolases"/>
    <property type="match status" value="1"/>
</dbReference>
<feature type="compositionally biased region" description="Pro residues" evidence="16">
    <location>
        <begin position="363"/>
        <end position="372"/>
    </location>
</feature>
<dbReference type="InterPro" id="IPR018541">
    <property type="entry name" value="Ftsk_gamma"/>
</dbReference>
<feature type="compositionally biased region" description="Basic and acidic residues" evidence="16">
    <location>
        <begin position="303"/>
        <end position="314"/>
    </location>
</feature>
<dbReference type="Pfam" id="PF17854">
    <property type="entry name" value="FtsK_alpha"/>
    <property type="match status" value="1"/>
</dbReference>
<feature type="compositionally biased region" description="Low complexity" evidence="16">
    <location>
        <begin position="538"/>
        <end position="547"/>
    </location>
</feature>
<feature type="region of interest" description="Disordered" evidence="16">
    <location>
        <begin position="488"/>
        <end position="777"/>
    </location>
</feature>
<feature type="compositionally biased region" description="Low complexity" evidence="16">
    <location>
        <begin position="557"/>
        <end position="577"/>
    </location>
</feature>
<dbReference type="Gene3D" id="3.30.980.40">
    <property type="match status" value="1"/>
</dbReference>
<keyword evidence="9 17" id="KW-1133">Transmembrane helix</keyword>
<dbReference type="InterPro" id="IPR050206">
    <property type="entry name" value="FtsK/SpoIIIE/SftA"/>
</dbReference>
<dbReference type="GO" id="GO:0016787">
    <property type="term" value="F:hydrolase activity"/>
    <property type="evidence" value="ECO:0007669"/>
    <property type="project" value="UniProtKB-KW"/>
</dbReference>
<dbReference type="InterPro" id="IPR027417">
    <property type="entry name" value="P-loop_NTPase"/>
</dbReference>
<dbReference type="EMBL" id="LO017727">
    <property type="protein sequence ID" value="CRH06307.1"/>
    <property type="molecule type" value="Genomic_DNA"/>
</dbReference>
<keyword evidence="8 15" id="KW-0067">ATP-binding</keyword>
<dbReference type="SUPFAM" id="SSF52540">
    <property type="entry name" value="P-loop containing nucleoside triphosphate hydrolases"/>
    <property type="match status" value="1"/>
</dbReference>
<dbReference type="GO" id="GO:0003677">
    <property type="term" value="F:DNA binding"/>
    <property type="evidence" value="ECO:0007669"/>
    <property type="project" value="UniProtKB-KW"/>
</dbReference>
<dbReference type="InterPro" id="IPR041027">
    <property type="entry name" value="FtsK_alpha"/>
</dbReference>
<protein>
    <submittedName>
        <fullName evidence="19">Putative DNA translocase FtsK</fullName>
        <ecNumber evidence="19">3.4.21.72</ecNumber>
    </submittedName>
</protein>
<accession>A0A1S7LJL1</accession>
<feature type="compositionally biased region" description="Basic residues" evidence="16">
    <location>
        <begin position="1"/>
        <end position="12"/>
    </location>
</feature>
<dbReference type="SUPFAM" id="SSF46785">
    <property type="entry name" value="Winged helix' DNA-binding domain"/>
    <property type="match status" value="1"/>
</dbReference>
<evidence type="ECO:0000256" key="16">
    <source>
        <dbReference type="SAM" id="MobiDB-lite"/>
    </source>
</evidence>
<evidence type="ECO:0000256" key="11">
    <source>
        <dbReference type="ARBA" id="ARBA00023136"/>
    </source>
</evidence>
<feature type="transmembrane region" description="Helical" evidence="17">
    <location>
        <begin position="151"/>
        <end position="172"/>
    </location>
</feature>
<comment type="subunit">
    <text evidence="14">Homohexamer. Forms a ring that surrounds DNA.</text>
</comment>
<sequence>MASPRGKRNKHKGAADTTNETRSTPFREGTGIVLACVTTFLALSLLSYHRGDPSFNHSVLEPAQNLAGQSGAYLADLFYQVLGWPALVVPLMLGFIGLRMFRQPPLEMNWDRIVSVPVFFAVLCTLITMVIPPQPLNEGLPAGAGGSVGILVGRMMLVSFGFWGSLVLLIPLQLISFLLMTRISVTGIISNMQSIQAEKAARELLQEEKQLSQEKLLKPTTQFGSNPIHSGQVEPKEPVAEKVLAQLAVGGQQVSEQIGEMQSSLLGKIKGLGQLRGRMRRQAAKRQMEKQNEKPAMPQMAKPIEKPKGTHDDQLASDALEKAPPSPLVDTRQEPSFEEFDLDAPLPKLQEPPPEPEAEPEADWPPAPPPEQEPAAVEQINQNLSQALSEASLGNQTDLVSETPQQEQPSELPLEERDPLLASLANVVGQPSPADEKLESLAEEEVVEEEKRAFAVDWGMPEDEAQAQPEKVDELAESIAQVMAEKGLPEGHEPASGVAEHLSDGAEELPQDPMAESLAQAMAEREQAEESAQEEPAEALPPAMVLEAEADHNPLDEAQVTAAEAHALAQAAEQMQQSHQDEAEGAVQETAEEEDPEARILKILRPQEGSEESAPAEAAPLAATPAMAASTASAAAPLQSSDAAASTTEESVAWPEAFQAPGQEPSPEPEPAVEAEPLPEPEPAAEPEPTAEPEPLVETAAEVDETATEEPAVAQEQTEQEAAFDPDAVLEDASLLKPAMAEEPADEEPAEETEAVVAPAEESSSEEQPAEELPTVDRMSSFARAKLDPAERWPLPGKEFLALADPTANVVDESDLNAKARQLEAVLGHFKVKGQIVDYHPGPVVTTFELDPAPGLKAAKVVGLADDLARSISALSVRVAGNIPGKSVIGIEVPNDDRQTVYLREVLESEKFRSVKSPLAVALGSDINGDPVVANIAKMPHLLVAGTTGSGKSVAVNAMICSVLFHARPDQVRFLMVDPKMLELSIYEGIPHLLAPVVTEVNKAATLLKWAVHEMEERYRLMSEMGVRNLSGYNEKVEECLASGEQPTRRVKVGFDPETGQPVERDEPIPLEKKPLIVIVIDELADLMVQVGKEVEPAIARLAQMARAAGLHLILATQRPSVDVITGLIKANFPTRLAFQVSSRIDSRTILDAMGAERLLGMGDGLYLPPGTSHLQRIHAPFVADKEVHALVKHWKQFGSPDYDESVLTPRDDDDAGPVADMAGGAPAGGGGSDYDEFYDQAAQLVIRQRKVSTSMVQRHFKIGYNRAARIVEQMEEDGLISSPNHQGKREVLAPEQPGME</sequence>
<keyword evidence="12" id="KW-0131">Cell cycle</keyword>
<keyword evidence="5 17" id="KW-0812">Transmembrane</keyword>
<keyword evidence="4" id="KW-0132">Cell division</keyword>
<evidence type="ECO:0000256" key="6">
    <source>
        <dbReference type="ARBA" id="ARBA00022741"/>
    </source>
</evidence>
<dbReference type="Pfam" id="PF13491">
    <property type="entry name" value="FtsK_4TM"/>
    <property type="match status" value="1"/>
</dbReference>
<reference evidence="19" key="1">
    <citation type="submission" date="2015-04" db="EMBL/GenBank/DDBJ databases">
        <authorList>
            <person name="Syromyatnikov M.Y."/>
            <person name="Popov V.N."/>
        </authorList>
    </citation>
    <scope>NUCLEOTIDE SEQUENCE</scope>
    <source>
        <strain evidence="19">MO-1</strain>
    </source>
</reference>
<feature type="compositionally biased region" description="Low complexity" evidence="16">
    <location>
        <begin position="612"/>
        <end position="653"/>
    </location>
</feature>
<keyword evidence="19" id="KW-0378">Hydrolase</keyword>
<proteinExistence type="inferred from homology"/>
<keyword evidence="7" id="KW-0159">Chromosome partition</keyword>
<comment type="similarity">
    <text evidence="2">Belongs to the FtsK/SpoIIIE/SftA family.</text>
</comment>
<dbReference type="PANTHER" id="PTHR22683">
    <property type="entry name" value="SPORULATION PROTEIN RELATED"/>
    <property type="match status" value="1"/>
</dbReference>
<keyword evidence="10" id="KW-0238">DNA-binding</keyword>
<gene>
    <name evidence="19" type="ORF">MAGMO_2139</name>
</gene>
<name>A0A1S7LJL1_MAGMO</name>
<feature type="transmembrane region" description="Helical" evidence="17">
    <location>
        <begin position="31"/>
        <end position="49"/>
    </location>
</feature>
<feature type="domain" description="FtsK" evidence="18">
    <location>
        <begin position="929"/>
        <end position="1148"/>
    </location>
</feature>
<evidence type="ECO:0000256" key="2">
    <source>
        <dbReference type="ARBA" id="ARBA00006474"/>
    </source>
</evidence>
<keyword evidence="11 17" id="KW-0472">Membrane</keyword>
<dbReference type="InterPro" id="IPR025199">
    <property type="entry name" value="FtsK_4TM"/>
</dbReference>
<keyword evidence="6 15" id="KW-0547">Nucleotide-binding</keyword>
<dbReference type="SMART" id="SM00843">
    <property type="entry name" value="Ftsk_gamma"/>
    <property type="match status" value="1"/>
</dbReference>
<feature type="region of interest" description="Disordered" evidence="16">
    <location>
        <begin position="1276"/>
        <end position="1301"/>
    </location>
</feature>
<evidence type="ECO:0000256" key="1">
    <source>
        <dbReference type="ARBA" id="ARBA00004651"/>
    </source>
</evidence>
<evidence type="ECO:0000256" key="14">
    <source>
        <dbReference type="ARBA" id="ARBA00025923"/>
    </source>
</evidence>
<dbReference type="Pfam" id="PF01580">
    <property type="entry name" value="FtsK_SpoIIIE"/>
    <property type="match status" value="1"/>
</dbReference>
<evidence type="ECO:0000256" key="12">
    <source>
        <dbReference type="ARBA" id="ARBA00023306"/>
    </source>
</evidence>
<dbReference type="PROSITE" id="PS50901">
    <property type="entry name" value="FTSK"/>
    <property type="match status" value="1"/>
</dbReference>
<feature type="compositionally biased region" description="Acidic residues" evidence="16">
    <location>
        <begin position="718"/>
        <end position="730"/>
    </location>
</feature>
<dbReference type="GO" id="GO:0007059">
    <property type="term" value="P:chromosome segregation"/>
    <property type="evidence" value="ECO:0007669"/>
    <property type="project" value="UniProtKB-KW"/>
</dbReference>
<dbReference type="EC" id="3.4.21.72" evidence="19"/>
<evidence type="ECO:0000313" key="19">
    <source>
        <dbReference type="EMBL" id="CRH06307.1"/>
    </source>
</evidence>
<organism evidence="19">
    <name type="scientific">Magnetococcus massalia (strain MO-1)</name>
    <dbReference type="NCBI Taxonomy" id="451514"/>
    <lineage>
        <taxon>Bacteria</taxon>
        <taxon>Pseudomonadati</taxon>
        <taxon>Pseudomonadota</taxon>
        <taxon>Magnetococcia</taxon>
        <taxon>Magnetococcales</taxon>
        <taxon>Magnetococcaceae</taxon>
        <taxon>Magnetococcus</taxon>
    </lineage>
</organism>
<feature type="transmembrane region" description="Helical" evidence="17">
    <location>
        <begin position="113"/>
        <end position="131"/>
    </location>
</feature>
<dbReference type="InterPro" id="IPR003593">
    <property type="entry name" value="AAA+_ATPase"/>
</dbReference>
<evidence type="ECO:0000259" key="18">
    <source>
        <dbReference type="PROSITE" id="PS50901"/>
    </source>
</evidence>
<comment type="subcellular location">
    <subcellularLocation>
        <location evidence="1">Cell membrane</location>
        <topology evidence="1">Multi-pass membrane protein</topology>
    </subcellularLocation>
</comment>
<feature type="region of interest" description="Disordered" evidence="16">
    <location>
        <begin position="1203"/>
        <end position="1234"/>
    </location>
</feature>
<evidence type="ECO:0000256" key="7">
    <source>
        <dbReference type="ARBA" id="ARBA00022829"/>
    </source>
</evidence>
<evidence type="ECO:0000256" key="9">
    <source>
        <dbReference type="ARBA" id="ARBA00022989"/>
    </source>
</evidence>
<evidence type="ECO:0000256" key="17">
    <source>
        <dbReference type="SAM" id="Phobius"/>
    </source>
</evidence>
<dbReference type="PANTHER" id="PTHR22683:SF41">
    <property type="entry name" value="DNA TRANSLOCASE FTSK"/>
    <property type="match status" value="1"/>
</dbReference>
<feature type="binding site" evidence="15">
    <location>
        <begin position="946"/>
        <end position="953"/>
    </location>
    <ligand>
        <name>ATP</name>
        <dbReference type="ChEBI" id="CHEBI:30616"/>
    </ligand>
</feature>
<evidence type="ECO:0000256" key="3">
    <source>
        <dbReference type="ARBA" id="ARBA00022475"/>
    </source>
</evidence>
<keyword evidence="3" id="KW-1003">Cell membrane</keyword>
<dbReference type="Pfam" id="PF09397">
    <property type="entry name" value="FtsK_gamma"/>
    <property type="match status" value="1"/>
</dbReference>
<dbReference type="SMART" id="SM00382">
    <property type="entry name" value="AAA"/>
    <property type="match status" value="1"/>
</dbReference>
<dbReference type="CDD" id="cd01127">
    <property type="entry name" value="TrwB_TraG_TraD_VirD4"/>
    <property type="match status" value="1"/>
</dbReference>
<dbReference type="InterPro" id="IPR002543">
    <property type="entry name" value="FtsK_dom"/>
</dbReference>
<evidence type="ECO:0000256" key="4">
    <source>
        <dbReference type="ARBA" id="ARBA00022618"/>
    </source>
</evidence>
<feature type="region of interest" description="Disordered" evidence="16">
    <location>
        <begin position="1"/>
        <end position="24"/>
    </location>
</feature>